<keyword evidence="4" id="KW-0547">Nucleotide-binding</keyword>
<dbReference type="OrthoDB" id="248923at2759"/>
<evidence type="ECO:0000256" key="4">
    <source>
        <dbReference type="ARBA" id="ARBA00022741"/>
    </source>
</evidence>
<dbReference type="SMART" id="SM00220">
    <property type="entry name" value="S_TKc"/>
    <property type="match status" value="1"/>
</dbReference>
<name>A0A150GTY9_GONPE</name>
<dbReference type="STRING" id="33097.A0A150GTY9"/>
<dbReference type="SUPFAM" id="SSF56112">
    <property type="entry name" value="Protein kinase-like (PK-like)"/>
    <property type="match status" value="1"/>
</dbReference>
<sequence>MLAGCKCKNITDYYGSVLRPGTAELHIIMELMACSVADLVGAKRAVWGCGYPQVLNALVYLHSEHRIHRDIKAANILLSRSGEVKITDFGVSGQLSGTLGYRRKTFVGTPFWMAPEVIDSSEEGYTEKADVWSLGITAIEMATGAPPHSDLHPMRVLFLIPKGPPPELKGDGFSAQLKDFDLLQHPFVASASQPPDHLAAMVQELVRHKKPLMSRRDAEDGLGGGATLPAWDFGTMGRKSAVAGTVRASVSAAAVAMASVGNAATIRAGASSDALREALRHQPSVEFEESHHPGASTAPPAPPKAAAAPKAAMPASSAAFGTTGATTAGKGTATSTLVDTRALVGLVAREGTTVESAAVLSRLLSPCMRASFNSADKGTQALLAGMLGNLSQLEKMMPGASYRLVQELLVRLSCSSDPLLEPLRASAVGLYASAAVGDGTGGVTNEASVAGGSGPVSALPSVRSAGRNIPDMGPLGEFLLGRWREEEAHEVALLARSMSRTGSVKR</sequence>
<dbReference type="PANTHER" id="PTHR48012">
    <property type="entry name" value="STERILE20-LIKE KINASE, ISOFORM B-RELATED"/>
    <property type="match status" value="1"/>
</dbReference>
<keyword evidence="3" id="KW-0808">Transferase</keyword>
<keyword evidence="2" id="KW-0723">Serine/threonine-protein kinase</keyword>
<dbReference type="PROSITE" id="PS50011">
    <property type="entry name" value="PROTEIN_KINASE_DOM"/>
    <property type="match status" value="1"/>
</dbReference>
<comment type="similarity">
    <text evidence="1">Belongs to the protein kinase superfamily. STE Ser/Thr protein kinase family. STE20 subfamily.</text>
</comment>
<evidence type="ECO:0000256" key="8">
    <source>
        <dbReference type="ARBA" id="ARBA00048679"/>
    </source>
</evidence>
<dbReference type="GO" id="GO:0005737">
    <property type="term" value="C:cytoplasm"/>
    <property type="evidence" value="ECO:0007669"/>
    <property type="project" value="TreeGrafter"/>
</dbReference>
<dbReference type="InterPro" id="IPR000719">
    <property type="entry name" value="Prot_kinase_dom"/>
</dbReference>
<dbReference type="GO" id="GO:0005524">
    <property type="term" value="F:ATP binding"/>
    <property type="evidence" value="ECO:0007669"/>
    <property type="project" value="UniProtKB-KW"/>
</dbReference>
<evidence type="ECO:0000256" key="3">
    <source>
        <dbReference type="ARBA" id="ARBA00022679"/>
    </source>
</evidence>
<evidence type="ECO:0000313" key="12">
    <source>
        <dbReference type="Proteomes" id="UP000075714"/>
    </source>
</evidence>
<evidence type="ECO:0000256" key="1">
    <source>
        <dbReference type="ARBA" id="ARBA00008874"/>
    </source>
</evidence>
<evidence type="ECO:0000259" key="10">
    <source>
        <dbReference type="PROSITE" id="PS50011"/>
    </source>
</evidence>
<comment type="caution">
    <text evidence="11">The sequence shown here is derived from an EMBL/GenBank/DDBJ whole genome shotgun (WGS) entry which is preliminary data.</text>
</comment>
<dbReference type="InterPro" id="IPR050629">
    <property type="entry name" value="STE20/SPS1-PAK"/>
</dbReference>
<dbReference type="PANTHER" id="PTHR48012:SF10">
    <property type="entry name" value="FI20177P1"/>
    <property type="match status" value="1"/>
</dbReference>
<evidence type="ECO:0000256" key="2">
    <source>
        <dbReference type="ARBA" id="ARBA00022527"/>
    </source>
</evidence>
<dbReference type="GO" id="GO:0004674">
    <property type="term" value="F:protein serine/threonine kinase activity"/>
    <property type="evidence" value="ECO:0007669"/>
    <property type="project" value="UniProtKB-KW"/>
</dbReference>
<gene>
    <name evidence="11" type="ORF">GPECTOR_7g1221</name>
</gene>
<keyword evidence="6" id="KW-0067">ATP-binding</keyword>
<comment type="catalytic activity">
    <reaction evidence="8">
        <text>L-seryl-[protein] + ATP = O-phospho-L-seryl-[protein] + ADP + H(+)</text>
        <dbReference type="Rhea" id="RHEA:17989"/>
        <dbReference type="Rhea" id="RHEA-COMP:9863"/>
        <dbReference type="Rhea" id="RHEA-COMP:11604"/>
        <dbReference type="ChEBI" id="CHEBI:15378"/>
        <dbReference type="ChEBI" id="CHEBI:29999"/>
        <dbReference type="ChEBI" id="CHEBI:30616"/>
        <dbReference type="ChEBI" id="CHEBI:83421"/>
        <dbReference type="ChEBI" id="CHEBI:456216"/>
        <dbReference type="EC" id="2.7.11.1"/>
    </reaction>
</comment>
<keyword evidence="12" id="KW-1185">Reference proteome</keyword>
<dbReference type="InterPro" id="IPR011009">
    <property type="entry name" value="Kinase-like_dom_sf"/>
</dbReference>
<dbReference type="EMBL" id="LSYV01000008">
    <property type="protein sequence ID" value="KXZ53327.1"/>
    <property type="molecule type" value="Genomic_DNA"/>
</dbReference>
<evidence type="ECO:0000256" key="7">
    <source>
        <dbReference type="ARBA" id="ARBA00047899"/>
    </source>
</evidence>
<keyword evidence="5" id="KW-0418">Kinase</keyword>
<evidence type="ECO:0000256" key="9">
    <source>
        <dbReference type="SAM" id="MobiDB-lite"/>
    </source>
</evidence>
<proteinExistence type="inferred from homology"/>
<feature type="domain" description="Protein kinase" evidence="10">
    <location>
        <begin position="1"/>
        <end position="206"/>
    </location>
</feature>
<comment type="catalytic activity">
    <reaction evidence="7">
        <text>L-threonyl-[protein] + ATP = O-phospho-L-threonyl-[protein] + ADP + H(+)</text>
        <dbReference type="Rhea" id="RHEA:46608"/>
        <dbReference type="Rhea" id="RHEA-COMP:11060"/>
        <dbReference type="Rhea" id="RHEA-COMP:11605"/>
        <dbReference type="ChEBI" id="CHEBI:15378"/>
        <dbReference type="ChEBI" id="CHEBI:30013"/>
        <dbReference type="ChEBI" id="CHEBI:30616"/>
        <dbReference type="ChEBI" id="CHEBI:61977"/>
        <dbReference type="ChEBI" id="CHEBI:456216"/>
        <dbReference type="EC" id="2.7.11.1"/>
    </reaction>
</comment>
<feature type="region of interest" description="Disordered" evidence="9">
    <location>
        <begin position="282"/>
        <end position="312"/>
    </location>
</feature>
<dbReference type="Gene3D" id="1.10.510.10">
    <property type="entry name" value="Transferase(Phosphotransferase) domain 1"/>
    <property type="match status" value="1"/>
</dbReference>
<dbReference type="Proteomes" id="UP000075714">
    <property type="component" value="Unassembled WGS sequence"/>
</dbReference>
<evidence type="ECO:0000256" key="6">
    <source>
        <dbReference type="ARBA" id="ARBA00022840"/>
    </source>
</evidence>
<evidence type="ECO:0000313" key="11">
    <source>
        <dbReference type="EMBL" id="KXZ53327.1"/>
    </source>
</evidence>
<accession>A0A150GTY9</accession>
<dbReference type="AlphaFoldDB" id="A0A150GTY9"/>
<dbReference type="Pfam" id="PF00069">
    <property type="entry name" value="Pkinase"/>
    <property type="match status" value="1"/>
</dbReference>
<protein>
    <recommendedName>
        <fullName evidence="10">Protein kinase domain-containing protein</fullName>
    </recommendedName>
</protein>
<organism evidence="11 12">
    <name type="scientific">Gonium pectorale</name>
    <name type="common">Green alga</name>
    <dbReference type="NCBI Taxonomy" id="33097"/>
    <lineage>
        <taxon>Eukaryota</taxon>
        <taxon>Viridiplantae</taxon>
        <taxon>Chlorophyta</taxon>
        <taxon>core chlorophytes</taxon>
        <taxon>Chlorophyceae</taxon>
        <taxon>CS clade</taxon>
        <taxon>Chlamydomonadales</taxon>
        <taxon>Volvocaceae</taxon>
        <taxon>Gonium</taxon>
    </lineage>
</organism>
<reference evidence="12" key="1">
    <citation type="journal article" date="2016" name="Nat. Commun.">
        <title>The Gonium pectorale genome demonstrates co-option of cell cycle regulation during the evolution of multicellularity.</title>
        <authorList>
            <person name="Hanschen E.R."/>
            <person name="Marriage T.N."/>
            <person name="Ferris P.J."/>
            <person name="Hamaji T."/>
            <person name="Toyoda A."/>
            <person name="Fujiyama A."/>
            <person name="Neme R."/>
            <person name="Noguchi H."/>
            <person name="Minakuchi Y."/>
            <person name="Suzuki M."/>
            <person name="Kawai-Toyooka H."/>
            <person name="Smith D.R."/>
            <person name="Sparks H."/>
            <person name="Anderson J."/>
            <person name="Bakaric R."/>
            <person name="Luria V."/>
            <person name="Karger A."/>
            <person name="Kirschner M.W."/>
            <person name="Durand P.M."/>
            <person name="Michod R.E."/>
            <person name="Nozaki H."/>
            <person name="Olson B.J."/>
        </authorList>
    </citation>
    <scope>NUCLEOTIDE SEQUENCE [LARGE SCALE GENOMIC DNA]</scope>
    <source>
        <strain evidence="12">NIES-2863</strain>
    </source>
</reference>
<evidence type="ECO:0000256" key="5">
    <source>
        <dbReference type="ARBA" id="ARBA00022777"/>
    </source>
</evidence>